<protein>
    <submittedName>
        <fullName evidence="1">Uncharacterized protein</fullName>
    </submittedName>
</protein>
<dbReference type="EMBL" id="JAKKPZ010000276">
    <property type="protein sequence ID" value="KAI1697283.1"/>
    <property type="molecule type" value="Genomic_DNA"/>
</dbReference>
<dbReference type="Proteomes" id="UP001201812">
    <property type="component" value="Unassembled WGS sequence"/>
</dbReference>
<keyword evidence="2" id="KW-1185">Reference proteome</keyword>
<proteinExistence type="predicted"/>
<accession>A0AAD4MPS6</accession>
<gene>
    <name evidence="1" type="ORF">DdX_18575</name>
</gene>
<dbReference type="AlphaFoldDB" id="A0AAD4MPS6"/>
<organism evidence="1 2">
    <name type="scientific">Ditylenchus destructor</name>
    <dbReference type="NCBI Taxonomy" id="166010"/>
    <lineage>
        <taxon>Eukaryota</taxon>
        <taxon>Metazoa</taxon>
        <taxon>Ecdysozoa</taxon>
        <taxon>Nematoda</taxon>
        <taxon>Chromadorea</taxon>
        <taxon>Rhabditida</taxon>
        <taxon>Tylenchina</taxon>
        <taxon>Tylenchomorpha</taxon>
        <taxon>Sphaerularioidea</taxon>
        <taxon>Anguinidae</taxon>
        <taxon>Anguininae</taxon>
        <taxon>Ditylenchus</taxon>
    </lineage>
</organism>
<sequence>MVGPWNIVMKAVIEFASTGERVGQLSRVGALMTAFDLETQKQPKIANVLEKLPVQDRMQAELINKRWFNVARGKSWVNFNFLMSKDFDWVRKKLYNTDWVCF</sequence>
<name>A0AAD4MPS6_9BILA</name>
<evidence type="ECO:0000313" key="2">
    <source>
        <dbReference type="Proteomes" id="UP001201812"/>
    </source>
</evidence>
<comment type="caution">
    <text evidence="1">The sequence shown here is derived from an EMBL/GenBank/DDBJ whole genome shotgun (WGS) entry which is preliminary data.</text>
</comment>
<reference evidence="1" key="1">
    <citation type="submission" date="2022-01" db="EMBL/GenBank/DDBJ databases">
        <title>Genome Sequence Resource for Two Populations of Ditylenchus destructor, the Migratory Endoparasitic Phytonematode.</title>
        <authorList>
            <person name="Zhang H."/>
            <person name="Lin R."/>
            <person name="Xie B."/>
        </authorList>
    </citation>
    <scope>NUCLEOTIDE SEQUENCE</scope>
    <source>
        <strain evidence="1">BazhouSP</strain>
    </source>
</reference>
<evidence type="ECO:0000313" key="1">
    <source>
        <dbReference type="EMBL" id="KAI1697283.1"/>
    </source>
</evidence>